<dbReference type="AlphaFoldDB" id="A0A375YUN2"/>
<organism evidence="1 2">
    <name type="scientific">Mycobacterium shimoidei</name>
    <dbReference type="NCBI Taxonomy" id="29313"/>
    <lineage>
        <taxon>Bacteria</taxon>
        <taxon>Bacillati</taxon>
        <taxon>Actinomycetota</taxon>
        <taxon>Actinomycetes</taxon>
        <taxon>Mycobacteriales</taxon>
        <taxon>Mycobacteriaceae</taxon>
        <taxon>Mycobacterium</taxon>
    </lineage>
</organism>
<protein>
    <submittedName>
        <fullName evidence="1">Uncharacterized protein</fullName>
    </submittedName>
</protein>
<evidence type="ECO:0000313" key="1">
    <source>
        <dbReference type="EMBL" id="SRX92633.1"/>
    </source>
</evidence>
<dbReference type="RefSeq" id="WP_113963120.1">
    <property type="nucleotide sequence ID" value="NZ_UEGW01000001.1"/>
</dbReference>
<sequence length="311" mass="33066">MIGQGHQVFTDELARFAATSGDALCAVIVERLAAPLRVVVTGRAGVGRRTVARALGRCGVTTCAGPADMQVHVVVEVVKPEDRAAVAAARHPLLVVWNKADVTGEPHVIPGVPVEPMVALLAVAELDDTAWIALQALAADPCDVNSWENFVTADHAIPAQTRRRLLDVFDLVGIAQMVADIRRGAPKAVVQARLRQRSRVDAVVAKITALGAAVRYQRILEAVAEMEALGVSDRRAAEFLTRDATVVARMAAAMDAVEAAGLPVDRGDSPAAHLRRALRWQRHRSTGVHRGCGADIARGSLRLWARAGGVS</sequence>
<gene>
    <name evidence="1" type="ORF">MSP7336_00859</name>
</gene>
<name>A0A375YUN2_MYCSH</name>
<dbReference type="Proteomes" id="UP000252015">
    <property type="component" value="Unassembled WGS sequence"/>
</dbReference>
<dbReference type="STRING" id="29313.BHQ16_01800"/>
<accession>A0A375YUN2</accession>
<proteinExistence type="predicted"/>
<dbReference type="EMBL" id="UEGW01000001">
    <property type="protein sequence ID" value="SRX92633.1"/>
    <property type="molecule type" value="Genomic_DNA"/>
</dbReference>
<evidence type="ECO:0000313" key="2">
    <source>
        <dbReference type="Proteomes" id="UP000252015"/>
    </source>
</evidence>
<keyword evidence="2" id="KW-1185">Reference proteome</keyword>
<reference evidence="1 2" key="1">
    <citation type="submission" date="2018-05" db="EMBL/GenBank/DDBJ databases">
        <authorList>
            <consortium name="IHU Genomes"/>
        </authorList>
    </citation>
    <scope>NUCLEOTIDE SEQUENCE [LARGE SCALE GENOMIC DNA]</scope>
    <source>
        <strain evidence="1 2">P7336</strain>
    </source>
</reference>